<keyword evidence="3" id="KW-1185">Reference proteome</keyword>
<proteinExistence type="predicted"/>
<gene>
    <name evidence="2" type="ORF">P171DRAFT_141927</name>
</gene>
<feature type="compositionally biased region" description="Pro residues" evidence="1">
    <location>
        <begin position="1"/>
        <end position="17"/>
    </location>
</feature>
<feature type="region of interest" description="Disordered" evidence="1">
    <location>
        <begin position="91"/>
        <end position="323"/>
    </location>
</feature>
<dbReference type="OrthoDB" id="3796523at2759"/>
<dbReference type="AlphaFoldDB" id="A0A9P4PX80"/>
<evidence type="ECO:0000313" key="3">
    <source>
        <dbReference type="Proteomes" id="UP000799764"/>
    </source>
</evidence>
<dbReference type="Proteomes" id="UP000799764">
    <property type="component" value="Unassembled WGS sequence"/>
</dbReference>
<feature type="compositionally biased region" description="Basic and acidic residues" evidence="1">
    <location>
        <begin position="107"/>
        <end position="123"/>
    </location>
</feature>
<accession>A0A9P4PX80</accession>
<feature type="compositionally biased region" description="Low complexity" evidence="1">
    <location>
        <begin position="261"/>
        <end position="278"/>
    </location>
</feature>
<reference evidence="2" key="1">
    <citation type="journal article" date="2020" name="Stud. Mycol.">
        <title>101 Dothideomycetes genomes: a test case for predicting lifestyles and emergence of pathogens.</title>
        <authorList>
            <person name="Haridas S."/>
            <person name="Albert R."/>
            <person name="Binder M."/>
            <person name="Bloem J."/>
            <person name="Labutti K."/>
            <person name="Salamov A."/>
            <person name="Andreopoulos B."/>
            <person name="Baker S."/>
            <person name="Barry K."/>
            <person name="Bills G."/>
            <person name="Bluhm B."/>
            <person name="Cannon C."/>
            <person name="Castanera R."/>
            <person name="Culley D."/>
            <person name="Daum C."/>
            <person name="Ezra D."/>
            <person name="Gonzalez J."/>
            <person name="Henrissat B."/>
            <person name="Kuo A."/>
            <person name="Liang C."/>
            <person name="Lipzen A."/>
            <person name="Lutzoni F."/>
            <person name="Magnuson J."/>
            <person name="Mondo S."/>
            <person name="Nolan M."/>
            <person name="Ohm R."/>
            <person name="Pangilinan J."/>
            <person name="Park H.-J."/>
            <person name="Ramirez L."/>
            <person name="Alfaro M."/>
            <person name="Sun H."/>
            <person name="Tritt A."/>
            <person name="Yoshinaga Y."/>
            <person name="Zwiers L.-H."/>
            <person name="Turgeon B."/>
            <person name="Goodwin S."/>
            <person name="Spatafora J."/>
            <person name="Crous P."/>
            <person name="Grigoriev I."/>
        </authorList>
    </citation>
    <scope>NUCLEOTIDE SEQUENCE</scope>
    <source>
        <strain evidence="2">CBS 690.94</strain>
    </source>
</reference>
<organism evidence="2 3">
    <name type="scientific">Karstenula rhodostoma CBS 690.94</name>
    <dbReference type="NCBI Taxonomy" id="1392251"/>
    <lineage>
        <taxon>Eukaryota</taxon>
        <taxon>Fungi</taxon>
        <taxon>Dikarya</taxon>
        <taxon>Ascomycota</taxon>
        <taxon>Pezizomycotina</taxon>
        <taxon>Dothideomycetes</taxon>
        <taxon>Pleosporomycetidae</taxon>
        <taxon>Pleosporales</taxon>
        <taxon>Massarineae</taxon>
        <taxon>Didymosphaeriaceae</taxon>
        <taxon>Karstenula</taxon>
    </lineage>
</organism>
<evidence type="ECO:0000256" key="1">
    <source>
        <dbReference type="SAM" id="MobiDB-lite"/>
    </source>
</evidence>
<evidence type="ECO:0000313" key="2">
    <source>
        <dbReference type="EMBL" id="KAF2450554.1"/>
    </source>
</evidence>
<protein>
    <submittedName>
        <fullName evidence="2">Uncharacterized protein</fullName>
    </submittedName>
</protein>
<feature type="region of interest" description="Disordered" evidence="1">
    <location>
        <begin position="1"/>
        <end position="25"/>
    </location>
</feature>
<feature type="compositionally biased region" description="Basic and acidic residues" evidence="1">
    <location>
        <begin position="160"/>
        <end position="169"/>
    </location>
</feature>
<feature type="compositionally biased region" description="Basic and acidic residues" evidence="1">
    <location>
        <begin position="231"/>
        <end position="250"/>
    </location>
</feature>
<name>A0A9P4PX80_9PLEO</name>
<sequence length="323" mass="34560">MPLPNPWNTPSAPPSPPSMRRKTSLRHRNKTRIGFLVLIAVLTVCALNELRCMHYGCVSRVGFFGGGGDRAGGATLPDDWKYQLGEQLKTTMQEQEQAQVEAPPPQEDSKQQEKEKEEKEEKGNGALIEPLTITPAIDPGVHHAEHSDRWIDAPPGPAAPDKDLKKQMQTDKQTYVDGEDIEAPPTRLNEPPAEASKHPAAPSPGVQLAAEDLRAATAAGKEGPGTPQDAANKEDAQEPPKLDKTKEKVDSAIAQKTVPKASQSASTPLPAPSSSPASTHENPKAHPKSQPHALAPPHPPTHALSTNANNFGSMEMGLLMGGR</sequence>
<comment type="caution">
    <text evidence="2">The sequence shown here is derived from an EMBL/GenBank/DDBJ whole genome shotgun (WGS) entry which is preliminary data.</text>
</comment>
<feature type="compositionally biased region" description="Basic and acidic residues" evidence="1">
    <location>
        <begin position="140"/>
        <end position="151"/>
    </location>
</feature>
<dbReference type="EMBL" id="MU001493">
    <property type="protein sequence ID" value="KAF2450554.1"/>
    <property type="molecule type" value="Genomic_DNA"/>
</dbReference>